<name>A0A2J8AJT2_9CHLO</name>
<comment type="caution">
    <text evidence="2">The sequence shown here is derived from an EMBL/GenBank/DDBJ whole genome shotgun (WGS) entry which is preliminary data.</text>
</comment>
<dbReference type="Proteomes" id="UP000236333">
    <property type="component" value="Unassembled WGS sequence"/>
</dbReference>
<dbReference type="EMBL" id="PGGS01000004">
    <property type="protein sequence ID" value="PNH12769.1"/>
    <property type="molecule type" value="Genomic_DNA"/>
</dbReference>
<evidence type="ECO:0000256" key="1">
    <source>
        <dbReference type="SAM" id="MobiDB-lite"/>
    </source>
</evidence>
<dbReference type="InterPro" id="IPR011992">
    <property type="entry name" value="EF-hand-dom_pair"/>
</dbReference>
<dbReference type="SUPFAM" id="SSF47473">
    <property type="entry name" value="EF-hand"/>
    <property type="match status" value="1"/>
</dbReference>
<dbReference type="OrthoDB" id="537469at2759"/>
<proteinExistence type="predicted"/>
<keyword evidence="3" id="KW-1185">Reference proteome</keyword>
<evidence type="ECO:0000313" key="2">
    <source>
        <dbReference type="EMBL" id="PNH12769.1"/>
    </source>
</evidence>
<evidence type="ECO:0000313" key="3">
    <source>
        <dbReference type="Proteomes" id="UP000236333"/>
    </source>
</evidence>
<sequence>MPHNATGPQFVSPSHYRILEMQHEELLDNASKIQGLFHFLNFLDTAAFDRCLGRSGKSPECLARAPEGGAPPRKFVAITAAGQALKAKQAEAERAALLGLQRQDQRAISMEETMDRLKDTFMAYADPMLYANTGRREMNIVGWCRLLRDCRLLDNRLTLVAADVIFTRVDAGVDVLGMPGVTGGTTLGDLHIDHSEFLRCLRAVVRTKFPTATDQNEALGLLARKWILPFSRGLGAGGGVGASVDGLFNRTTMNIVRTYDRQLKKLFAYSGSSEADPARVNWSWVRDHDGTITSSQFVLMLLNFNVTPVLLSKNAAIEVFVRCESANDGDEKVGTMYYPTFLETLAEVALAVGEAALTRLRVTTSPDELKILRRYAEGSPPPHGPRVLQAHRDVLVGRGRDAPALDQHSMYDAEAERKKNEQRAAEALQRQEEAQMMGVVQRREGLRQRFALTRLRNFYRDVRTANNNTTWPPERDTSPTNRRPGNNANPGSEGEDPVHVAFFDSERAIKTPRPL</sequence>
<feature type="non-terminal residue" evidence="2">
    <location>
        <position position="515"/>
    </location>
</feature>
<dbReference type="Gene3D" id="1.10.238.10">
    <property type="entry name" value="EF-hand"/>
    <property type="match status" value="1"/>
</dbReference>
<protein>
    <submittedName>
        <fullName evidence="2">Uncharacterized protein</fullName>
    </submittedName>
</protein>
<reference evidence="2 3" key="1">
    <citation type="journal article" date="2017" name="Mol. Biol. Evol.">
        <title>The 4-celled Tetrabaena socialis nuclear genome reveals the essential components for genetic control of cell number at the origin of multicellularity in the volvocine lineage.</title>
        <authorList>
            <person name="Featherston J."/>
            <person name="Arakaki Y."/>
            <person name="Hanschen E.R."/>
            <person name="Ferris P.J."/>
            <person name="Michod R.E."/>
            <person name="Olson B.J.S.C."/>
            <person name="Nozaki H."/>
            <person name="Durand P.M."/>
        </authorList>
    </citation>
    <scope>NUCLEOTIDE SEQUENCE [LARGE SCALE GENOMIC DNA]</scope>
    <source>
        <strain evidence="2 3">NIES-571</strain>
    </source>
</reference>
<organism evidence="2 3">
    <name type="scientific">Tetrabaena socialis</name>
    <dbReference type="NCBI Taxonomy" id="47790"/>
    <lineage>
        <taxon>Eukaryota</taxon>
        <taxon>Viridiplantae</taxon>
        <taxon>Chlorophyta</taxon>
        <taxon>core chlorophytes</taxon>
        <taxon>Chlorophyceae</taxon>
        <taxon>CS clade</taxon>
        <taxon>Chlamydomonadales</taxon>
        <taxon>Tetrabaenaceae</taxon>
        <taxon>Tetrabaena</taxon>
    </lineage>
</organism>
<gene>
    <name evidence="2" type="ORF">TSOC_000286</name>
</gene>
<feature type="region of interest" description="Disordered" evidence="1">
    <location>
        <begin position="465"/>
        <end position="515"/>
    </location>
</feature>
<feature type="compositionally biased region" description="Polar residues" evidence="1">
    <location>
        <begin position="478"/>
        <end position="490"/>
    </location>
</feature>
<dbReference type="AlphaFoldDB" id="A0A2J8AJT2"/>
<accession>A0A2J8AJT2</accession>